<accession>A0A0E3T624</accession>
<reference evidence="1 2" key="1">
    <citation type="submission" date="2015-01" db="EMBL/GenBank/DDBJ databases">
        <title>Twort-like Staphylococcus aureus bacteriophage genome termini and adjacent variable region: novel finding identified using high-occurrence read termini (HORT) theory via only HTS data.</title>
        <authorList>
            <person name="Zhang X."/>
            <person name="Kang H."/>
            <person name="Tong Y."/>
        </authorList>
    </citation>
    <scope>NUCLEOTIDE SEQUENCE [LARGE SCALE GENOMIC DNA]</scope>
</reference>
<evidence type="ECO:0000313" key="2">
    <source>
        <dbReference type="Proteomes" id="UP000033027"/>
    </source>
</evidence>
<dbReference type="EMBL" id="KP687432">
    <property type="protein sequence ID" value="AKC02479.1"/>
    <property type="molecule type" value="Genomic_DNA"/>
</dbReference>
<dbReference type="KEGG" id="vg:54972289"/>
<dbReference type="GeneID" id="54972289"/>
<proteinExistence type="predicted"/>
<name>A0A0E3T624_9CAUD</name>
<organism evidence="1 2">
    <name type="scientific">Staphylococcus phage IME-SA2</name>
    <dbReference type="NCBI Taxonomy" id="1610831"/>
    <lineage>
        <taxon>Viruses</taxon>
        <taxon>Duplodnaviria</taxon>
        <taxon>Heunggongvirae</taxon>
        <taxon>Uroviricota</taxon>
        <taxon>Caudoviricetes</taxon>
        <taxon>Herelleviridae</taxon>
        <taxon>Twortvirinae</taxon>
        <taxon>Kayvirus</taxon>
        <taxon>Kayvirus G1</taxon>
    </lineage>
</organism>
<protein>
    <submittedName>
        <fullName evidence="1">Uncharacterized protein</fullName>
    </submittedName>
</protein>
<sequence length="68" mass="7954">MTDKLFYGTISNEEINKSVLNLLLGEELSLDYVSKNSDILDVKYEHVYKSLGFDNFFDCFYMLIESLK</sequence>
<evidence type="ECO:0000313" key="1">
    <source>
        <dbReference type="EMBL" id="AKC02479.1"/>
    </source>
</evidence>
<dbReference type="RefSeq" id="YP_009782352.1">
    <property type="nucleotide sequence ID" value="NC_047730.1"/>
</dbReference>
<dbReference type="Proteomes" id="UP000033027">
    <property type="component" value="Segment"/>
</dbReference>